<dbReference type="Proteomes" id="UP001356427">
    <property type="component" value="Unassembled WGS sequence"/>
</dbReference>
<keyword evidence="2" id="KW-1185">Reference proteome</keyword>
<protein>
    <submittedName>
        <fullName evidence="1">Uncharacterized protein</fullName>
    </submittedName>
</protein>
<proteinExistence type="predicted"/>
<evidence type="ECO:0000313" key="2">
    <source>
        <dbReference type="Proteomes" id="UP001356427"/>
    </source>
</evidence>
<accession>A0AAN8KGJ6</accession>
<name>A0AAN8KGJ6_9TELE</name>
<dbReference type="AlphaFoldDB" id="A0AAN8KGJ6"/>
<gene>
    <name evidence="1" type="ORF">J4Q44_G00378220</name>
</gene>
<comment type="caution">
    <text evidence="1">The sequence shown here is derived from an EMBL/GenBank/DDBJ whole genome shotgun (WGS) entry which is preliminary data.</text>
</comment>
<dbReference type="EMBL" id="JAGTTL010000039">
    <property type="protein sequence ID" value="KAK6292037.1"/>
    <property type="molecule type" value="Genomic_DNA"/>
</dbReference>
<reference evidence="1 2" key="1">
    <citation type="submission" date="2021-04" db="EMBL/GenBank/DDBJ databases">
        <authorList>
            <person name="De Guttry C."/>
            <person name="Zahm M."/>
            <person name="Klopp C."/>
            <person name="Cabau C."/>
            <person name="Louis A."/>
            <person name="Berthelot C."/>
            <person name="Parey E."/>
            <person name="Roest Crollius H."/>
            <person name="Montfort J."/>
            <person name="Robinson-Rechavi M."/>
            <person name="Bucao C."/>
            <person name="Bouchez O."/>
            <person name="Gislard M."/>
            <person name="Lluch J."/>
            <person name="Milhes M."/>
            <person name="Lampietro C."/>
            <person name="Lopez Roques C."/>
            <person name="Donnadieu C."/>
            <person name="Braasch I."/>
            <person name="Desvignes T."/>
            <person name="Postlethwait J."/>
            <person name="Bobe J."/>
            <person name="Wedekind C."/>
            <person name="Guiguen Y."/>
        </authorList>
    </citation>
    <scope>NUCLEOTIDE SEQUENCE [LARGE SCALE GENOMIC DNA]</scope>
    <source>
        <strain evidence="1">Cs_M1</strain>
        <tissue evidence="1">Blood</tissue>
    </source>
</reference>
<sequence length="222" mass="25591">MWQPEPFHNELVSIMDELMMSLEEEIDKCMAVSVSSTQYSTDIDAGETGEIERESKLEVKVQLTCVMKQTITKINQLISKCTAALRSALCQSQSEMKSLKMKLLEMADGKKIPEKTVGRAPHTVEEEEWTEAPLSPEFAEDFEVDILTPSVEAANTTKCKKETTIRARTIEMEQYPGGRRREQKHNPWWQNQTEVRKMPMMTNGRRRMLKLDKPRMTNLFTT</sequence>
<organism evidence="1 2">
    <name type="scientific">Coregonus suidteri</name>
    <dbReference type="NCBI Taxonomy" id="861788"/>
    <lineage>
        <taxon>Eukaryota</taxon>
        <taxon>Metazoa</taxon>
        <taxon>Chordata</taxon>
        <taxon>Craniata</taxon>
        <taxon>Vertebrata</taxon>
        <taxon>Euteleostomi</taxon>
        <taxon>Actinopterygii</taxon>
        <taxon>Neopterygii</taxon>
        <taxon>Teleostei</taxon>
        <taxon>Protacanthopterygii</taxon>
        <taxon>Salmoniformes</taxon>
        <taxon>Salmonidae</taxon>
        <taxon>Coregoninae</taxon>
        <taxon>Coregonus</taxon>
    </lineage>
</organism>
<evidence type="ECO:0000313" key="1">
    <source>
        <dbReference type="EMBL" id="KAK6292037.1"/>
    </source>
</evidence>